<gene>
    <name evidence="1" type="ORF">GCM10008955_25910</name>
</gene>
<dbReference type="NCBIfam" id="TIGR01484">
    <property type="entry name" value="HAD-SF-IIB"/>
    <property type="match status" value="1"/>
</dbReference>
<dbReference type="InterPro" id="IPR006379">
    <property type="entry name" value="HAD-SF_hydro_IIB"/>
</dbReference>
<dbReference type="NCBIfam" id="TIGR00099">
    <property type="entry name" value="Cof-subfamily"/>
    <property type="match status" value="1"/>
</dbReference>
<dbReference type="Gene3D" id="3.40.50.1000">
    <property type="entry name" value="HAD superfamily/HAD-like"/>
    <property type="match status" value="1"/>
</dbReference>
<evidence type="ECO:0000313" key="1">
    <source>
        <dbReference type="EMBL" id="GGK30911.1"/>
    </source>
</evidence>
<keyword evidence="2" id="KW-1185">Reference proteome</keyword>
<protein>
    <submittedName>
        <fullName evidence="1">Hydrolase</fullName>
    </submittedName>
</protein>
<dbReference type="EMBL" id="BMPP01000010">
    <property type="protein sequence ID" value="GGK30911.1"/>
    <property type="molecule type" value="Genomic_DNA"/>
</dbReference>
<dbReference type="InterPro" id="IPR023214">
    <property type="entry name" value="HAD_sf"/>
</dbReference>
<dbReference type="SUPFAM" id="SSF56784">
    <property type="entry name" value="HAD-like"/>
    <property type="match status" value="1"/>
</dbReference>
<reference evidence="2" key="1">
    <citation type="journal article" date="2019" name="Int. J. Syst. Evol. Microbiol.">
        <title>The Global Catalogue of Microorganisms (GCM) 10K type strain sequencing project: providing services to taxonomists for standard genome sequencing and annotation.</title>
        <authorList>
            <consortium name="The Broad Institute Genomics Platform"/>
            <consortium name="The Broad Institute Genome Sequencing Center for Infectious Disease"/>
            <person name="Wu L."/>
            <person name="Ma J."/>
        </authorList>
    </citation>
    <scope>NUCLEOTIDE SEQUENCE [LARGE SCALE GENOMIC DNA]</scope>
    <source>
        <strain evidence="2">JCM 30331</strain>
    </source>
</reference>
<dbReference type="PROSITE" id="PS01229">
    <property type="entry name" value="COF_2"/>
    <property type="match status" value="1"/>
</dbReference>
<dbReference type="PANTHER" id="PTHR10000">
    <property type="entry name" value="PHOSPHOSERINE PHOSPHATASE"/>
    <property type="match status" value="1"/>
</dbReference>
<dbReference type="PANTHER" id="PTHR10000:SF8">
    <property type="entry name" value="HAD SUPERFAMILY HYDROLASE-LIKE, TYPE 3"/>
    <property type="match status" value="1"/>
</dbReference>
<dbReference type="InterPro" id="IPR000150">
    <property type="entry name" value="Cof"/>
</dbReference>
<accession>A0ABQ2EYN4</accession>
<dbReference type="Proteomes" id="UP000647587">
    <property type="component" value="Unassembled WGS sequence"/>
</dbReference>
<organism evidence="1 2">
    <name type="scientific">Deinococcus malanensis</name>
    <dbReference type="NCBI Taxonomy" id="1706855"/>
    <lineage>
        <taxon>Bacteria</taxon>
        <taxon>Thermotogati</taxon>
        <taxon>Deinococcota</taxon>
        <taxon>Deinococci</taxon>
        <taxon>Deinococcales</taxon>
        <taxon>Deinococcaceae</taxon>
        <taxon>Deinococcus</taxon>
    </lineage>
</organism>
<dbReference type="SFLD" id="SFLDS00003">
    <property type="entry name" value="Haloacid_Dehalogenase"/>
    <property type="match status" value="1"/>
</dbReference>
<comment type="caution">
    <text evidence="1">The sequence shown here is derived from an EMBL/GenBank/DDBJ whole genome shotgun (WGS) entry which is preliminary data.</text>
</comment>
<keyword evidence="1" id="KW-0378">Hydrolase</keyword>
<sequence>MLARHSGELPHHRDPRLAAMPIRLIATDLDGTLLRGDLSVSPRTRRALDHARSAGLHVVPVTARQPRGVRRIAEAAGFEGWALCGNGAHGVHLHTGEVLFEAHVQQDVQKAVAQALVTRVPGVLFVSVRQGGEVFVAQEGYADLAHFEDHKREPAEMGAFALADVLEQPSLKFIVRHPALSPRELLAHVQALGLPGFAVTHSGAPFLEVLAEGVSKAWGLERLCAHLGVRRDEVLAFGDAPNDAEMLAWAGRGVAMANAEPEAAAAADEHTLSNEEDGVAAVIEALLDPSPYGAVARASS</sequence>
<dbReference type="InterPro" id="IPR036412">
    <property type="entry name" value="HAD-like_sf"/>
</dbReference>
<name>A0ABQ2EYN4_9DEIO</name>
<dbReference type="Pfam" id="PF08282">
    <property type="entry name" value="Hydrolase_3"/>
    <property type="match status" value="1"/>
</dbReference>
<dbReference type="GO" id="GO:0016787">
    <property type="term" value="F:hydrolase activity"/>
    <property type="evidence" value="ECO:0007669"/>
    <property type="project" value="UniProtKB-KW"/>
</dbReference>
<evidence type="ECO:0000313" key="2">
    <source>
        <dbReference type="Proteomes" id="UP000647587"/>
    </source>
</evidence>
<dbReference type="SFLD" id="SFLDG01140">
    <property type="entry name" value="C2.B:_Phosphomannomutase_and_P"/>
    <property type="match status" value="1"/>
</dbReference>
<dbReference type="Gene3D" id="3.30.1240.10">
    <property type="match status" value="1"/>
</dbReference>
<proteinExistence type="predicted"/>